<name>A0ABT8R3V6_9BACT</name>
<comment type="caution">
    <text evidence="1">The sequence shown here is derived from an EMBL/GenBank/DDBJ whole genome shotgun (WGS) entry which is preliminary data.</text>
</comment>
<protein>
    <recommendedName>
        <fullName evidence="3">Transposase</fullName>
    </recommendedName>
</protein>
<accession>A0ABT8R3V6</accession>
<gene>
    <name evidence="1" type="ORF">Q0590_10995</name>
</gene>
<evidence type="ECO:0000313" key="1">
    <source>
        <dbReference type="EMBL" id="MDO1446782.1"/>
    </source>
</evidence>
<reference evidence="1" key="1">
    <citation type="submission" date="2023-07" db="EMBL/GenBank/DDBJ databases">
        <title>The genome sequence of Rhodocytophaga aerolata KACC 12507.</title>
        <authorList>
            <person name="Zhang X."/>
        </authorList>
    </citation>
    <scope>NUCLEOTIDE SEQUENCE</scope>
    <source>
        <strain evidence="1">KACC 12507</strain>
    </source>
</reference>
<proteinExistence type="predicted"/>
<dbReference type="Proteomes" id="UP001168528">
    <property type="component" value="Unassembled WGS sequence"/>
</dbReference>
<organism evidence="1 2">
    <name type="scientific">Rhodocytophaga aerolata</name>
    <dbReference type="NCBI Taxonomy" id="455078"/>
    <lineage>
        <taxon>Bacteria</taxon>
        <taxon>Pseudomonadati</taxon>
        <taxon>Bacteroidota</taxon>
        <taxon>Cytophagia</taxon>
        <taxon>Cytophagales</taxon>
        <taxon>Rhodocytophagaceae</taxon>
        <taxon>Rhodocytophaga</taxon>
    </lineage>
</organism>
<dbReference type="RefSeq" id="WP_302037587.1">
    <property type="nucleotide sequence ID" value="NZ_JAUKPO010000005.1"/>
</dbReference>
<sequence>MIHKQFIKKENSQLQKSYLEGWNQSIQNFHQVVNEIDLLKKRLKKK</sequence>
<evidence type="ECO:0000313" key="2">
    <source>
        <dbReference type="Proteomes" id="UP001168528"/>
    </source>
</evidence>
<evidence type="ECO:0008006" key="3">
    <source>
        <dbReference type="Google" id="ProtNLM"/>
    </source>
</evidence>
<keyword evidence="2" id="KW-1185">Reference proteome</keyword>
<dbReference type="EMBL" id="JAUKPO010000005">
    <property type="protein sequence ID" value="MDO1446782.1"/>
    <property type="molecule type" value="Genomic_DNA"/>
</dbReference>